<keyword evidence="2" id="KW-0963">Cytoplasm</keyword>
<evidence type="ECO:0000256" key="3">
    <source>
        <dbReference type="ARBA" id="ARBA00023212"/>
    </source>
</evidence>
<reference evidence="6" key="3">
    <citation type="submission" date="2024-01" db="EMBL/GenBank/DDBJ databases">
        <authorList>
            <person name="Coelho M.A."/>
            <person name="David-Palma M."/>
            <person name="Shea T."/>
            <person name="Sun S."/>
            <person name="Cuomo C.A."/>
            <person name="Heitman J."/>
        </authorList>
    </citation>
    <scope>NUCLEOTIDE SEQUENCE</scope>
    <source>
        <strain evidence="6">CBS 7841</strain>
    </source>
</reference>
<dbReference type="InterPro" id="IPR011004">
    <property type="entry name" value="Trimer_LpxA-like_sf"/>
</dbReference>
<dbReference type="RefSeq" id="XP_066069099.1">
    <property type="nucleotide sequence ID" value="XM_066213002.1"/>
</dbReference>
<comment type="subcellular location">
    <subcellularLocation>
        <location evidence="1">Cytoplasm</location>
        <location evidence="1">Cytoskeleton</location>
    </subcellularLocation>
</comment>
<reference evidence="6" key="2">
    <citation type="journal article" date="2022" name="Elife">
        <title>Obligate sexual reproduction of a homothallic fungus closely related to the Cryptococcus pathogenic species complex.</title>
        <authorList>
            <person name="Passer A.R."/>
            <person name="Clancey S.A."/>
            <person name="Shea T."/>
            <person name="David-Palma M."/>
            <person name="Averette A.F."/>
            <person name="Boekhout T."/>
            <person name="Porcel B.M."/>
            <person name="Nowrousian M."/>
            <person name="Cuomo C.A."/>
            <person name="Sun S."/>
            <person name="Heitman J."/>
            <person name="Coelho M.A."/>
        </authorList>
    </citation>
    <scope>NUCLEOTIDE SEQUENCE</scope>
    <source>
        <strain evidence="6">CBS 7841</strain>
    </source>
</reference>
<evidence type="ECO:0000256" key="4">
    <source>
        <dbReference type="ARBA" id="ARBA00034706"/>
    </source>
</evidence>
<proteinExistence type="inferred from homology"/>
<evidence type="ECO:0000256" key="1">
    <source>
        <dbReference type="ARBA" id="ARBA00004245"/>
    </source>
</evidence>
<dbReference type="Pfam" id="PF21711">
    <property type="entry name" value="DCTN5"/>
    <property type="match status" value="2"/>
</dbReference>
<reference evidence="6" key="1">
    <citation type="submission" date="2016-06" db="EMBL/GenBank/DDBJ databases">
        <authorList>
            <person name="Cuomo C."/>
            <person name="Litvintseva A."/>
            <person name="Heitman J."/>
            <person name="Chen Y."/>
            <person name="Sun S."/>
            <person name="Springer D."/>
            <person name="Dromer F."/>
            <person name="Young S."/>
            <person name="Zeng Q."/>
            <person name="Chapman S."/>
            <person name="Gujja S."/>
            <person name="Saif S."/>
            <person name="Birren B."/>
        </authorList>
    </citation>
    <scope>NUCLEOTIDE SEQUENCE</scope>
    <source>
        <strain evidence="6">CBS 7841</strain>
    </source>
</reference>
<dbReference type="Gene3D" id="2.160.10.10">
    <property type="entry name" value="Hexapeptide repeat proteins"/>
    <property type="match status" value="2"/>
</dbReference>
<organism evidence="6 7">
    <name type="scientific">Cryptococcus depauperatus CBS 7841</name>
    <dbReference type="NCBI Taxonomy" id="1295531"/>
    <lineage>
        <taxon>Eukaryota</taxon>
        <taxon>Fungi</taxon>
        <taxon>Dikarya</taxon>
        <taxon>Basidiomycota</taxon>
        <taxon>Agaricomycotina</taxon>
        <taxon>Tremellomycetes</taxon>
        <taxon>Tremellales</taxon>
        <taxon>Cryptococcaceae</taxon>
        <taxon>Cryptococcus</taxon>
    </lineage>
</organism>
<dbReference type="Proteomes" id="UP000094043">
    <property type="component" value="Chromosome 4"/>
</dbReference>
<protein>
    <recommendedName>
        <fullName evidence="5">Dynactin subunit 5</fullName>
    </recommendedName>
</protein>
<evidence type="ECO:0000313" key="7">
    <source>
        <dbReference type="Proteomes" id="UP000094043"/>
    </source>
</evidence>
<dbReference type="GeneID" id="91087819"/>
<evidence type="ECO:0000256" key="5">
    <source>
        <dbReference type="ARBA" id="ARBA00034865"/>
    </source>
</evidence>
<dbReference type="KEGG" id="cdep:91087819"/>
<dbReference type="PANTHER" id="PTHR46126:SF1">
    <property type="entry name" value="DYNACTIN SUBUNIT 5"/>
    <property type="match status" value="1"/>
</dbReference>
<comment type="similarity">
    <text evidence="4">Belongs to the dynactin subunits 5/6 family. Dynactin subunit 5 subfamily.</text>
</comment>
<accession>A0AAJ8JU78</accession>
<dbReference type="AlphaFoldDB" id="A0AAJ8JU78"/>
<dbReference type="InterPro" id="IPR047125">
    <property type="entry name" value="DCTN5"/>
</dbReference>
<sequence length="157" mass="16927">MGAFDPIITYDKAAYIETETGNKVSRKALITGATNIVVAGKSIICASSILRGDLRRSTAGQHVVISMGRYCVIGEGAVVRPPGKIYKGTFTFYPGKFVVIKDLAVIEPGTVLPEGTVVSSLSVWAGNPGHMVGDLPETHQEMMENKCKAHYQRFRPA</sequence>
<keyword evidence="3" id="KW-0206">Cytoskeleton</keyword>
<evidence type="ECO:0000256" key="2">
    <source>
        <dbReference type="ARBA" id="ARBA00022490"/>
    </source>
</evidence>
<name>A0AAJ8JU78_9TREE</name>
<dbReference type="EMBL" id="CP143787">
    <property type="protein sequence ID" value="WVN88399.1"/>
    <property type="molecule type" value="Genomic_DNA"/>
</dbReference>
<dbReference type="SUPFAM" id="SSF51161">
    <property type="entry name" value="Trimeric LpxA-like enzymes"/>
    <property type="match status" value="1"/>
</dbReference>
<gene>
    <name evidence="6" type="ORF">L203_103608</name>
</gene>
<dbReference type="PANTHER" id="PTHR46126">
    <property type="entry name" value="DYNACTIN SUBUNIT 5"/>
    <property type="match status" value="1"/>
</dbReference>
<keyword evidence="7" id="KW-1185">Reference proteome</keyword>
<dbReference type="GO" id="GO:0005869">
    <property type="term" value="C:dynactin complex"/>
    <property type="evidence" value="ECO:0007669"/>
    <property type="project" value="TreeGrafter"/>
</dbReference>
<evidence type="ECO:0000313" key="6">
    <source>
        <dbReference type="EMBL" id="WVN88399.1"/>
    </source>
</evidence>